<dbReference type="CDD" id="cd00082">
    <property type="entry name" value="HisKA"/>
    <property type="match status" value="1"/>
</dbReference>
<dbReference type="InterPro" id="IPR003661">
    <property type="entry name" value="HisK_dim/P_dom"/>
</dbReference>
<dbReference type="EMBL" id="MPIN01000004">
    <property type="protein sequence ID" value="OJH39690.1"/>
    <property type="molecule type" value="Genomic_DNA"/>
</dbReference>
<comment type="caution">
    <text evidence="5">The sequence shown here is derived from an EMBL/GenBank/DDBJ whole genome shotgun (WGS) entry which is preliminary data.</text>
</comment>
<dbReference type="AlphaFoldDB" id="A0A1L9BBP9"/>
<accession>A0A1L9BBP9</accession>
<dbReference type="SUPFAM" id="SSF47384">
    <property type="entry name" value="Homodimeric domain of signal transducing histidine kinase"/>
    <property type="match status" value="1"/>
</dbReference>
<keyword evidence="6" id="KW-1185">Reference proteome</keyword>
<evidence type="ECO:0000256" key="2">
    <source>
        <dbReference type="ARBA" id="ARBA00012438"/>
    </source>
</evidence>
<gene>
    <name evidence="5" type="ORF">BON30_19635</name>
</gene>
<dbReference type="SMART" id="SM00388">
    <property type="entry name" value="HisKA"/>
    <property type="match status" value="1"/>
</dbReference>
<comment type="catalytic activity">
    <reaction evidence="1">
        <text>ATP + protein L-histidine = ADP + protein N-phospho-L-histidine.</text>
        <dbReference type="EC" id="2.7.13.3"/>
    </reaction>
</comment>
<evidence type="ECO:0000259" key="4">
    <source>
        <dbReference type="SMART" id="SM00388"/>
    </source>
</evidence>
<reference evidence="6" key="1">
    <citation type="submission" date="2016-11" db="EMBL/GenBank/DDBJ databases">
        <authorList>
            <person name="Shukria A."/>
            <person name="Stevens D.C."/>
        </authorList>
    </citation>
    <scope>NUCLEOTIDE SEQUENCE [LARGE SCALE GENOMIC DNA]</scope>
    <source>
        <strain evidence="6">Cbfe23</strain>
    </source>
</reference>
<feature type="region of interest" description="Disordered" evidence="3">
    <location>
        <begin position="207"/>
        <end position="230"/>
    </location>
</feature>
<organism evidence="5 6">
    <name type="scientific">Cystobacter ferrugineus</name>
    <dbReference type="NCBI Taxonomy" id="83449"/>
    <lineage>
        <taxon>Bacteria</taxon>
        <taxon>Pseudomonadati</taxon>
        <taxon>Myxococcota</taxon>
        <taxon>Myxococcia</taxon>
        <taxon>Myxococcales</taxon>
        <taxon>Cystobacterineae</taxon>
        <taxon>Archangiaceae</taxon>
        <taxon>Cystobacter</taxon>
    </lineage>
</organism>
<name>A0A1L9BBP9_9BACT</name>
<protein>
    <recommendedName>
        <fullName evidence="2">histidine kinase</fullName>
        <ecNumber evidence="2">2.7.13.3</ecNumber>
    </recommendedName>
</protein>
<dbReference type="Pfam" id="PF00512">
    <property type="entry name" value="HisKA"/>
    <property type="match status" value="1"/>
</dbReference>
<dbReference type="InterPro" id="IPR036097">
    <property type="entry name" value="HisK_dim/P_sf"/>
</dbReference>
<evidence type="ECO:0000256" key="3">
    <source>
        <dbReference type="SAM" id="MobiDB-lite"/>
    </source>
</evidence>
<dbReference type="Proteomes" id="UP000182229">
    <property type="component" value="Unassembled WGS sequence"/>
</dbReference>
<evidence type="ECO:0000313" key="5">
    <source>
        <dbReference type="EMBL" id="OJH39690.1"/>
    </source>
</evidence>
<dbReference type="STRING" id="83449.BON30_19635"/>
<reference evidence="5 6" key="2">
    <citation type="submission" date="2016-12" db="EMBL/GenBank/DDBJ databases">
        <title>Draft Genome Sequence of Cystobacter ferrugineus Strain Cbfe23.</title>
        <authorList>
            <person name="Akbar S."/>
            <person name="Dowd S.E."/>
            <person name="Stevens D.C."/>
        </authorList>
    </citation>
    <scope>NUCLEOTIDE SEQUENCE [LARGE SCALE GENOMIC DNA]</scope>
    <source>
        <strain evidence="5 6">Cbfe23</strain>
    </source>
</reference>
<dbReference type="GO" id="GO:0000155">
    <property type="term" value="F:phosphorelay sensor kinase activity"/>
    <property type="evidence" value="ECO:0007669"/>
    <property type="project" value="InterPro"/>
</dbReference>
<evidence type="ECO:0000256" key="1">
    <source>
        <dbReference type="ARBA" id="ARBA00000085"/>
    </source>
</evidence>
<dbReference type="Gene3D" id="1.10.287.130">
    <property type="match status" value="1"/>
</dbReference>
<sequence length="339" mass="37064">MPIPLDVLDGAWSGQEVGRGVGASGVERLLSAIAEQALHHGARAGLNALMEAAVGLTGTSGAALHGQKLRLALRGQEPPEPARAHPWQCFHEGRAVLVLGEPCRDPLLRQHLTRLTALGDALLASLAREDAAQAERTRLRQERLRLVEQLASRERAWARAAHDLRTPLLVLQGYVEMMMKGMAGELSPPMKRYLERMRQSAADLNTRLQQRRRSEGAPAGDGRPLLSAAFGPGRPCAARLELPEEPMRVRAPRLTLGLMVRALERLLTGAGASETVMRVDQPEGAQQWRLRVQAQVVRPPLSRAQASLERLARRAEGQVSVTQEDTGLELTVLLPRLPE</sequence>
<proteinExistence type="predicted"/>
<evidence type="ECO:0000313" key="6">
    <source>
        <dbReference type="Proteomes" id="UP000182229"/>
    </source>
</evidence>
<dbReference type="EC" id="2.7.13.3" evidence="2"/>
<feature type="domain" description="Signal transduction histidine kinase dimerisation/phosphoacceptor" evidence="4">
    <location>
        <begin position="152"/>
        <end position="219"/>
    </location>
</feature>